<dbReference type="PANTHER" id="PTHR22600">
    <property type="entry name" value="BETA-HEXOSAMINIDASE"/>
    <property type="match status" value="1"/>
</dbReference>
<feature type="signal peptide" evidence="10">
    <location>
        <begin position="1"/>
        <end position="27"/>
    </location>
</feature>
<feature type="region of interest" description="Disordered" evidence="9">
    <location>
        <begin position="271"/>
        <end position="302"/>
    </location>
</feature>
<evidence type="ECO:0000259" key="12">
    <source>
        <dbReference type="Pfam" id="PF14845"/>
    </source>
</evidence>
<keyword evidence="5" id="KW-0325">Glycoprotein</keyword>
<evidence type="ECO:0000256" key="10">
    <source>
        <dbReference type="SAM" id="SignalP"/>
    </source>
</evidence>
<dbReference type="Gene3D" id="3.20.20.80">
    <property type="entry name" value="Glycosidases"/>
    <property type="match status" value="1"/>
</dbReference>
<dbReference type="GO" id="GO:0030203">
    <property type="term" value="P:glycosaminoglycan metabolic process"/>
    <property type="evidence" value="ECO:0007669"/>
    <property type="project" value="TreeGrafter"/>
</dbReference>
<organism evidence="13 14">
    <name type="scientific">Linnemannia exigua</name>
    <dbReference type="NCBI Taxonomy" id="604196"/>
    <lineage>
        <taxon>Eukaryota</taxon>
        <taxon>Fungi</taxon>
        <taxon>Fungi incertae sedis</taxon>
        <taxon>Mucoromycota</taxon>
        <taxon>Mortierellomycotina</taxon>
        <taxon>Mortierellomycetes</taxon>
        <taxon>Mortierellales</taxon>
        <taxon>Mortierellaceae</taxon>
        <taxon>Linnemannia</taxon>
    </lineage>
</organism>
<feature type="domain" description="Beta-hexosaminidase eukaryotic type N-terminal" evidence="12">
    <location>
        <begin position="39"/>
        <end position="146"/>
    </location>
</feature>
<evidence type="ECO:0000259" key="11">
    <source>
        <dbReference type="Pfam" id="PF00728"/>
    </source>
</evidence>
<comment type="catalytic activity">
    <reaction evidence="1 7">
        <text>Hydrolysis of terminal non-reducing N-acetyl-D-hexosamine residues in N-acetyl-beta-D-hexosaminides.</text>
        <dbReference type="EC" id="3.2.1.52"/>
    </reaction>
</comment>
<sequence>MIHAFYSLSAAVALVSNVFLLSLLVSPDPLQPPVAQAALWPKPAYACHGHRTVQVSNEFRFDLPQDSHPRLVEGAARFRNRIFNSDFVSPVPMSAEDAKMEDRSQVGGGGALKLRSLVVDVEDRLGSIALGLGIDESYRLSIAYDEEPDSDFELDAEVCKQIAKEPFGPGFKGILKAKTIYVALHGLETFTQLVTNSAHDTAPSGTKEIAQTPLLIHDRPLFPHRGVLLDTSRNFLSMVSLYRTIDAMAMNKFNVFHWHIVDSPSFPIALDDQVGGSGGGGQDEDEADDYEYEDGSNGEHVYKDRTHTKIKATWTNNNNIPLSQLAAKGAFSEKMVYTKKDISEFVDYAMDRGIRVIPEVDMPGHAWSWSKAFPEITTCLDGFPSYSRFSAEPPSGQLNPVHPKTYQVIQGVYDQVLPLFKDKFVHGGADEVNFNCWNATKSVVDLMESKNIPRSKEGFDRVLDGFTERQHEMLRHAGKRPIVWEEPLLAHDLTTIKENKDTVIQVWTSAENIKKTVRQGYEVITGSADYWYMDCGFGDWLGNWTMGKSWCAYSDWQKAYSFNPLLGLNSKESKKVLGGEALLWGEQVDNTNLDTKLWPRASAVAEVLWSGNSEDSSSKLWDGRKQTKNTLRHIEALDRINEHRFRMEAEKILAEPLQPLWCVKNPGHCNWPILDTKPEDMEN</sequence>
<protein>
    <recommendedName>
        <fullName evidence="7">Beta-hexosaminidase</fullName>
        <ecNumber evidence="7">3.2.1.52</ecNumber>
    </recommendedName>
</protein>
<dbReference type="GO" id="GO:0016020">
    <property type="term" value="C:membrane"/>
    <property type="evidence" value="ECO:0007669"/>
    <property type="project" value="TreeGrafter"/>
</dbReference>
<evidence type="ECO:0000256" key="9">
    <source>
        <dbReference type="SAM" id="MobiDB-lite"/>
    </source>
</evidence>
<keyword evidence="4 7" id="KW-0378">Hydrolase</keyword>
<feature type="domain" description="Glycoside hydrolase family 20 catalytic" evidence="11">
    <location>
        <begin position="222"/>
        <end position="611"/>
    </location>
</feature>
<feature type="chain" id="PRO_5041899427" description="Beta-hexosaminidase" evidence="10">
    <location>
        <begin position="28"/>
        <end position="683"/>
    </location>
</feature>
<dbReference type="PIRSF" id="PIRSF001093">
    <property type="entry name" value="B-hxosamndse_ab_euk"/>
    <property type="match status" value="1"/>
</dbReference>
<keyword evidence="6 7" id="KW-0326">Glycosidase</keyword>
<dbReference type="Pfam" id="PF00728">
    <property type="entry name" value="Glyco_hydro_20"/>
    <property type="match status" value="1"/>
</dbReference>
<dbReference type="PRINTS" id="PR00738">
    <property type="entry name" value="GLHYDRLASE20"/>
</dbReference>
<dbReference type="GO" id="GO:0004563">
    <property type="term" value="F:beta-N-acetylhexosaminidase activity"/>
    <property type="evidence" value="ECO:0007669"/>
    <property type="project" value="UniProtKB-EC"/>
</dbReference>
<dbReference type="Proteomes" id="UP001194580">
    <property type="component" value="Unassembled WGS sequence"/>
</dbReference>
<keyword evidence="14" id="KW-1185">Reference proteome</keyword>
<dbReference type="PANTHER" id="PTHR22600:SF26">
    <property type="entry name" value="BETA-N-ACETYLHEXOSAMINIDASE"/>
    <property type="match status" value="1"/>
</dbReference>
<feature type="compositionally biased region" description="Acidic residues" evidence="9">
    <location>
        <begin position="282"/>
        <end position="296"/>
    </location>
</feature>
<dbReference type="EMBL" id="JAAAIL010000190">
    <property type="protein sequence ID" value="KAG0278517.1"/>
    <property type="molecule type" value="Genomic_DNA"/>
</dbReference>
<evidence type="ECO:0000256" key="6">
    <source>
        <dbReference type="ARBA" id="ARBA00023295"/>
    </source>
</evidence>
<feature type="active site" description="Proton donor" evidence="8">
    <location>
        <position position="431"/>
    </location>
</feature>
<dbReference type="InterPro" id="IPR015883">
    <property type="entry name" value="Glyco_hydro_20_cat"/>
</dbReference>
<evidence type="ECO:0000256" key="1">
    <source>
        <dbReference type="ARBA" id="ARBA00001231"/>
    </source>
</evidence>
<evidence type="ECO:0000313" key="13">
    <source>
        <dbReference type="EMBL" id="KAG0278517.1"/>
    </source>
</evidence>
<accession>A0AAD4DJF6</accession>
<proteinExistence type="inferred from homology"/>
<dbReference type="InterPro" id="IPR017853">
    <property type="entry name" value="GH"/>
</dbReference>
<dbReference type="AlphaFoldDB" id="A0AAD4DJF6"/>
<dbReference type="FunFam" id="3.20.20.80:FF:000063">
    <property type="entry name" value="Beta-hexosaminidase"/>
    <property type="match status" value="1"/>
</dbReference>
<dbReference type="Pfam" id="PF14845">
    <property type="entry name" value="Glycohydro_20b2"/>
    <property type="match status" value="1"/>
</dbReference>
<gene>
    <name evidence="13" type="ORF">BGZ95_003838</name>
</gene>
<name>A0AAD4DJF6_9FUNG</name>
<dbReference type="InterPro" id="IPR029018">
    <property type="entry name" value="Hex-like_dom2"/>
</dbReference>
<keyword evidence="3 10" id="KW-0732">Signal</keyword>
<evidence type="ECO:0000256" key="3">
    <source>
        <dbReference type="ARBA" id="ARBA00022729"/>
    </source>
</evidence>
<evidence type="ECO:0000256" key="2">
    <source>
        <dbReference type="ARBA" id="ARBA00006285"/>
    </source>
</evidence>
<dbReference type="SUPFAM" id="SSF51445">
    <property type="entry name" value="(Trans)glycosidases"/>
    <property type="match status" value="1"/>
</dbReference>
<comment type="similarity">
    <text evidence="2 7">Belongs to the glycosyl hydrolase 20 family.</text>
</comment>
<evidence type="ECO:0000256" key="7">
    <source>
        <dbReference type="PIRNR" id="PIRNR001093"/>
    </source>
</evidence>
<evidence type="ECO:0000256" key="5">
    <source>
        <dbReference type="ARBA" id="ARBA00023180"/>
    </source>
</evidence>
<dbReference type="Gene3D" id="3.30.379.10">
    <property type="entry name" value="Chitobiase/beta-hexosaminidase domain 2-like"/>
    <property type="match status" value="1"/>
</dbReference>
<dbReference type="InterPro" id="IPR029019">
    <property type="entry name" value="HEX_eukaryotic_N"/>
</dbReference>
<evidence type="ECO:0000256" key="4">
    <source>
        <dbReference type="ARBA" id="ARBA00022801"/>
    </source>
</evidence>
<dbReference type="InterPro" id="IPR025705">
    <property type="entry name" value="Beta_hexosaminidase_sua/sub"/>
</dbReference>
<evidence type="ECO:0000313" key="14">
    <source>
        <dbReference type="Proteomes" id="UP001194580"/>
    </source>
</evidence>
<evidence type="ECO:0000256" key="8">
    <source>
        <dbReference type="PIRSR" id="PIRSR001093-1"/>
    </source>
</evidence>
<dbReference type="GO" id="GO:0005975">
    <property type="term" value="P:carbohydrate metabolic process"/>
    <property type="evidence" value="ECO:0007669"/>
    <property type="project" value="InterPro"/>
</dbReference>
<dbReference type="EC" id="3.2.1.52" evidence="7"/>
<dbReference type="CDD" id="cd06562">
    <property type="entry name" value="GH20_HexA_HexB-like"/>
    <property type="match status" value="1"/>
</dbReference>
<dbReference type="SUPFAM" id="SSF55545">
    <property type="entry name" value="beta-N-acetylhexosaminidase-like domain"/>
    <property type="match status" value="1"/>
</dbReference>
<comment type="caution">
    <text evidence="13">The sequence shown here is derived from an EMBL/GenBank/DDBJ whole genome shotgun (WGS) entry which is preliminary data.</text>
</comment>
<reference evidence="13" key="1">
    <citation type="journal article" date="2020" name="Fungal Divers.">
        <title>Resolving the Mortierellaceae phylogeny through synthesis of multi-gene phylogenetics and phylogenomics.</title>
        <authorList>
            <person name="Vandepol N."/>
            <person name="Liber J."/>
            <person name="Desiro A."/>
            <person name="Na H."/>
            <person name="Kennedy M."/>
            <person name="Barry K."/>
            <person name="Grigoriev I.V."/>
            <person name="Miller A.N."/>
            <person name="O'Donnell K."/>
            <person name="Stajich J.E."/>
            <person name="Bonito G."/>
        </authorList>
    </citation>
    <scope>NUCLEOTIDE SEQUENCE</scope>
    <source>
        <strain evidence="13">NRRL 28262</strain>
    </source>
</reference>